<dbReference type="PANTHER" id="PTHR15583">
    <property type="entry name" value="INTERLEUKIN-17 RECEPTOR"/>
    <property type="match status" value="1"/>
</dbReference>
<organism evidence="11 12">
    <name type="scientific">Danionella cerebrum</name>
    <dbReference type="NCBI Taxonomy" id="2873325"/>
    <lineage>
        <taxon>Eukaryota</taxon>
        <taxon>Metazoa</taxon>
        <taxon>Chordata</taxon>
        <taxon>Craniata</taxon>
        <taxon>Vertebrata</taxon>
        <taxon>Euteleostomi</taxon>
        <taxon>Actinopterygii</taxon>
        <taxon>Neopterygii</taxon>
        <taxon>Teleostei</taxon>
        <taxon>Ostariophysi</taxon>
        <taxon>Cypriniformes</taxon>
        <taxon>Danionidae</taxon>
        <taxon>Danioninae</taxon>
        <taxon>Danionella</taxon>
    </lineage>
</organism>
<dbReference type="Proteomes" id="UP000316079">
    <property type="component" value="Unassembled WGS sequence"/>
</dbReference>
<feature type="domain" description="SEFIR" evidence="10">
    <location>
        <begin position="58"/>
        <end position="265"/>
    </location>
</feature>
<evidence type="ECO:0000313" key="11">
    <source>
        <dbReference type="EMBL" id="TRY98003.1"/>
    </source>
</evidence>
<comment type="subcellular location">
    <subcellularLocation>
        <location evidence="1">Membrane</location>
        <topology evidence="1">Single-pass type I membrane protein</topology>
    </subcellularLocation>
</comment>
<protein>
    <recommendedName>
        <fullName evidence="10">SEFIR domain-containing protein</fullName>
    </recommendedName>
</protein>
<dbReference type="STRING" id="623744.A0A553R765"/>
<dbReference type="PANTHER" id="PTHR15583:SF21">
    <property type="entry name" value="INTERLEUKIN-17 RECEPTOR E-LIKE"/>
    <property type="match status" value="1"/>
</dbReference>
<evidence type="ECO:0000256" key="5">
    <source>
        <dbReference type="ARBA" id="ARBA00023136"/>
    </source>
</evidence>
<dbReference type="GO" id="GO:0030368">
    <property type="term" value="F:interleukin-17 receptor activity"/>
    <property type="evidence" value="ECO:0007669"/>
    <property type="project" value="InterPro"/>
</dbReference>
<evidence type="ECO:0000259" key="10">
    <source>
        <dbReference type="Pfam" id="PF08357"/>
    </source>
</evidence>
<dbReference type="InterPro" id="IPR039465">
    <property type="entry name" value="IL-17_rcpt-like"/>
</dbReference>
<feature type="transmembrane region" description="Helical" evidence="9">
    <location>
        <begin position="20"/>
        <end position="44"/>
    </location>
</feature>
<keyword evidence="12" id="KW-1185">Reference proteome</keyword>
<proteinExistence type="predicted"/>
<name>A0A553R765_9TELE</name>
<feature type="region of interest" description="Disordered" evidence="8">
    <location>
        <begin position="346"/>
        <end position="377"/>
    </location>
</feature>
<keyword evidence="5 9" id="KW-0472">Membrane</keyword>
<feature type="compositionally biased region" description="Basic and acidic residues" evidence="8">
    <location>
        <begin position="346"/>
        <end position="370"/>
    </location>
</feature>
<accession>A0A553R765</accession>
<evidence type="ECO:0000256" key="1">
    <source>
        <dbReference type="ARBA" id="ARBA00004479"/>
    </source>
</evidence>
<evidence type="ECO:0000256" key="7">
    <source>
        <dbReference type="ARBA" id="ARBA00023180"/>
    </source>
</evidence>
<keyword evidence="7" id="KW-0325">Glycoprotein</keyword>
<dbReference type="Pfam" id="PF08357">
    <property type="entry name" value="SEFIR"/>
    <property type="match status" value="1"/>
</dbReference>
<dbReference type="OrthoDB" id="9894203at2759"/>
<evidence type="ECO:0000256" key="8">
    <source>
        <dbReference type="SAM" id="MobiDB-lite"/>
    </source>
</evidence>
<comment type="caution">
    <text evidence="11">The sequence shown here is derived from an EMBL/GenBank/DDBJ whole genome shotgun (WGS) entry which is preliminary data.</text>
</comment>
<dbReference type="InterPro" id="IPR013568">
    <property type="entry name" value="SEFIR_dom"/>
</dbReference>
<keyword evidence="6" id="KW-0675">Receptor</keyword>
<evidence type="ECO:0000256" key="6">
    <source>
        <dbReference type="ARBA" id="ARBA00023170"/>
    </source>
</evidence>
<keyword evidence="4 9" id="KW-1133">Transmembrane helix</keyword>
<dbReference type="Gene3D" id="3.40.50.11530">
    <property type="match status" value="1"/>
</dbReference>
<dbReference type="EMBL" id="SRMA01025198">
    <property type="protein sequence ID" value="TRY98003.1"/>
    <property type="molecule type" value="Genomic_DNA"/>
</dbReference>
<dbReference type="GO" id="GO:0016020">
    <property type="term" value="C:membrane"/>
    <property type="evidence" value="ECO:0007669"/>
    <property type="project" value="UniProtKB-SubCell"/>
</dbReference>
<keyword evidence="2 9" id="KW-0812">Transmembrane</keyword>
<reference evidence="11 12" key="1">
    <citation type="journal article" date="2019" name="Sci. Data">
        <title>Hybrid genome assembly and annotation of Danionella translucida.</title>
        <authorList>
            <person name="Kadobianskyi M."/>
            <person name="Schulze L."/>
            <person name="Schuelke M."/>
            <person name="Judkewitz B."/>
        </authorList>
    </citation>
    <scope>NUCLEOTIDE SEQUENCE [LARGE SCALE GENOMIC DNA]</scope>
    <source>
        <strain evidence="11 12">Bolton</strain>
    </source>
</reference>
<evidence type="ECO:0000256" key="2">
    <source>
        <dbReference type="ARBA" id="ARBA00022692"/>
    </source>
</evidence>
<evidence type="ECO:0000256" key="3">
    <source>
        <dbReference type="ARBA" id="ARBA00022729"/>
    </source>
</evidence>
<evidence type="ECO:0000256" key="4">
    <source>
        <dbReference type="ARBA" id="ARBA00022989"/>
    </source>
</evidence>
<gene>
    <name evidence="11" type="ORF">DNTS_022646</name>
</gene>
<evidence type="ECO:0000256" key="9">
    <source>
        <dbReference type="SAM" id="Phobius"/>
    </source>
</evidence>
<dbReference type="AlphaFoldDB" id="A0A553R765"/>
<keyword evidence="3" id="KW-0732">Signal</keyword>
<evidence type="ECO:0000313" key="12">
    <source>
        <dbReference type="Proteomes" id="UP000316079"/>
    </source>
</evidence>
<sequence>MIFVAGGSFAQTVIAHQRLGLIISAALVLLVTVVLLVWIFLFLCRRSKSASTHLNLPVLLVSSSCSSVHLATVSALASTLQLELGLDVRFAQWAQRNPSQATLSELGPVPWLHGQIRSVRAAGGTVLIIWSPEAQGLYKRWIKKGGNGGGHDGEHNDEDEQREGASWSSKFPAGFRTVLSHLWGLLWRTYVVEDVDVDGTSSTSSAVCAVFMAALSSLWSCVLQDRNRPGFGIVQVHNWQAIPKLLQCVRQYRLPQDCTPLIQDLILSSVSDLRKFESESNCLESESKSGACSCFGPGIQFKSGSCSRSASFSYGLIRKTLVISESRRFRKSLQQKLFYLLKTQQESKQRKNRKDVSERTKDPAADEHTALKSFGVN</sequence>